<protein>
    <submittedName>
        <fullName evidence="1">Uncharacterized protein</fullName>
    </submittedName>
</protein>
<dbReference type="Proteomes" id="UP000199011">
    <property type="component" value="Unassembled WGS sequence"/>
</dbReference>
<name>A0A1I5BQ35_9GAMM</name>
<accession>A0A1I5BQ35</accession>
<dbReference type="EMBL" id="FOVO01000021">
    <property type="protein sequence ID" value="SFN76884.1"/>
    <property type="molecule type" value="Genomic_DNA"/>
</dbReference>
<evidence type="ECO:0000313" key="2">
    <source>
        <dbReference type="Proteomes" id="UP000199011"/>
    </source>
</evidence>
<keyword evidence="2" id="KW-1185">Reference proteome</keyword>
<proteinExistence type="predicted"/>
<gene>
    <name evidence="1" type="ORF">SAMN05421579_1212</name>
</gene>
<reference evidence="2" key="1">
    <citation type="submission" date="2016-10" db="EMBL/GenBank/DDBJ databases">
        <authorList>
            <person name="Varghese N."/>
            <person name="Submissions S."/>
        </authorList>
    </citation>
    <scope>NUCLEOTIDE SEQUENCE [LARGE SCALE GENOMIC DNA]</scope>
    <source>
        <strain evidence="2">DSM 16522</strain>
    </source>
</reference>
<dbReference type="AlphaFoldDB" id="A0A1I5BQ35"/>
<organism evidence="1 2">
    <name type="scientific">Xenorhabdus japonica</name>
    <dbReference type="NCBI Taxonomy" id="53341"/>
    <lineage>
        <taxon>Bacteria</taxon>
        <taxon>Pseudomonadati</taxon>
        <taxon>Pseudomonadota</taxon>
        <taxon>Gammaproteobacteria</taxon>
        <taxon>Enterobacterales</taxon>
        <taxon>Morganellaceae</taxon>
        <taxon>Xenorhabdus</taxon>
    </lineage>
</organism>
<dbReference type="STRING" id="53341.SAMN05421579_1212"/>
<evidence type="ECO:0000313" key="1">
    <source>
        <dbReference type="EMBL" id="SFN76884.1"/>
    </source>
</evidence>
<sequence>MNKTKRKQIKYLFALLMLITLYIKKSNAVEFNSDMLDLQDKKTLIYPVSHKQTM</sequence>